<keyword evidence="3 5" id="KW-1133">Transmembrane helix</keyword>
<feature type="transmembrane region" description="Helical" evidence="5">
    <location>
        <begin position="207"/>
        <end position="228"/>
    </location>
</feature>
<protein>
    <submittedName>
        <fullName evidence="7">O-antigen ligase family protein</fullName>
    </submittedName>
</protein>
<evidence type="ECO:0000259" key="6">
    <source>
        <dbReference type="Pfam" id="PF04932"/>
    </source>
</evidence>
<keyword evidence="7" id="KW-0436">Ligase</keyword>
<dbReference type="Pfam" id="PF04932">
    <property type="entry name" value="Wzy_C"/>
    <property type="match status" value="1"/>
</dbReference>
<keyword evidence="2 5" id="KW-0812">Transmembrane</keyword>
<dbReference type="EMBL" id="JAADJS010000002">
    <property type="protein sequence ID" value="NGX87667.1"/>
    <property type="molecule type" value="Genomic_DNA"/>
</dbReference>
<keyword evidence="4 5" id="KW-0472">Membrane</keyword>
<feature type="transmembrane region" description="Helical" evidence="5">
    <location>
        <begin position="109"/>
        <end position="127"/>
    </location>
</feature>
<feature type="transmembrane region" description="Helical" evidence="5">
    <location>
        <begin position="313"/>
        <end position="332"/>
    </location>
</feature>
<reference evidence="7 8" key="2">
    <citation type="submission" date="2020-03" db="EMBL/GenBank/DDBJ databases">
        <title>Rahnella aceri sp. nov., isoated from traditional Jeju Makgeolli.</title>
        <authorList>
            <person name="Kim I.S."/>
            <person name="Jeon D."/>
        </authorList>
    </citation>
    <scope>NUCLEOTIDE SEQUENCE [LARGE SCALE GENOMIC DNA]</scope>
    <source>
        <strain evidence="7 8">Lac-M11</strain>
    </source>
</reference>
<feature type="transmembrane region" description="Helical" evidence="5">
    <location>
        <begin position="344"/>
        <end position="363"/>
    </location>
</feature>
<reference evidence="7 8" key="1">
    <citation type="submission" date="2020-01" db="EMBL/GenBank/DDBJ databases">
        <authorList>
            <person name="Lee S.D."/>
        </authorList>
    </citation>
    <scope>NUCLEOTIDE SEQUENCE [LARGE SCALE GENOMIC DNA]</scope>
    <source>
        <strain evidence="7 8">Lac-M11</strain>
    </source>
</reference>
<proteinExistence type="predicted"/>
<feature type="transmembrane region" description="Helical" evidence="5">
    <location>
        <begin position="170"/>
        <end position="201"/>
    </location>
</feature>
<dbReference type="Proteomes" id="UP000476696">
    <property type="component" value="Unassembled WGS sequence"/>
</dbReference>
<evidence type="ECO:0000256" key="3">
    <source>
        <dbReference type="ARBA" id="ARBA00022989"/>
    </source>
</evidence>
<gene>
    <name evidence="7" type="ORF">GW579_11290</name>
</gene>
<evidence type="ECO:0000256" key="5">
    <source>
        <dbReference type="SAM" id="Phobius"/>
    </source>
</evidence>
<evidence type="ECO:0000256" key="2">
    <source>
        <dbReference type="ARBA" id="ARBA00022692"/>
    </source>
</evidence>
<dbReference type="RefSeq" id="WP_165059125.1">
    <property type="nucleotide sequence ID" value="NZ_JAADJS010000002.1"/>
</dbReference>
<name>A0A6M2B5Z3_9GAMM</name>
<dbReference type="InterPro" id="IPR007016">
    <property type="entry name" value="O-antigen_ligase-rel_domated"/>
</dbReference>
<evidence type="ECO:0000313" key="8">
    <source>
        <dbReference type="Proteomes" id="UP000476696"/>
    </source>
</evidence>
<organism evidence="7 8">
    <name type="scientific">Rahnella contaminans</name>
    <dbReference type="NCBI Taxonomy" id="2703882"/>
    <lineage>
        <taxon>Bacteria</taxon>
        <taxon>Pseudomonadati</taxon>
        <taxon>Pseudomonadota</taxon>
        <taxon>Gammaproteobacteria</taxon>
        <taxon>Enterobacterales</taxon>
        <taxon>Yersiniaceae</taxon>
        <taxon>Rahnella</taxon>
    </lineage>
</organism>
<feature type="transmembrane region" description="Helical" evidence="5">
    <location>
        <begin position="139"/>
        <end position="158"/>
    </location>
</feature>
<dbReference type="GO" id="GO:0016874">
    <property type="term" value="F:ligase activity"/>
    <property type="evidence" value="ECO:0007669"/>
    <property type="project" value="UniProtKB-KW"/>
</dbReference>
<evidence type="ECO:0000313" key="7">
    <source>
        <dbReference type="EMBL" id="NGX87667.1"/>
    </source>
</evidence>
<feature type="transmembrane region" description="Helical" evidence="5">
    <location>
        <begin position="52"/>
        <end position="72"/>
    </location>
</feature>
<comment type="caution">
    <text evidence="7">The sequence shown here is derived from an EMBL/GenBank/DDBJ whole genome shotgun (WGS) entry which is preliminary data.</text>
</comment>
<feature type="transmembrane region" description="Helical" evidence="5">
    <location>
        <begin position="78"/>
        <end position="97"/>
    </location>
</feature>
<dbReference type="AlphaFoldDB" id="A0A6M2B5Z3"/>
<sequence>MKFNKIELTSFAFSLCTSVDLLSFMGFRVSLIPMVIYGVALIIKNKSIDKNIFFVLVFFLCCAPSVMFSYAFGKSAGYLIWIIFNFFFISYVFKHLAQNDYSATLKGLFNSYRFQIVCGAIFYFAHLQDRAHFLYYEPSYFAIALIPYVVIVLCNFFQKENKIQIPKAQFFDIFLCIVAIYTTKSANLLLVFLIGTCVISLHGKNKMLKISISLLIMFIGFVGLYFYAKTNNDLIAITFRNVFMSGDVLDGLKDRVGNRWYRVEMAYHVALEHFWGVGIGAYTEYTLSNKSAYPFYNSLPWYLNPFGLPAINLYVEMAATCGWMALIIWLIWHHRLLFANEAVLFKGTVIYFSLLISMIVLIIESSFMRPYYWVLIGICMSHNRFTFKRIFNNENPLK</sequence>
<feature type="domain" description="O-antigen ligase-related" evidence="6">
    <location>
        <begin position="174"/>
        <end position="330"/>
    </location>
</feature>
<comment type="subcellular location">
    <subcellularLocation>
        <location evidence="1">Membrane</location>
        <topology evidence="1">Multi-pass membrane protein</topology>
    </subcellularLocation>
</comment>
<accession>A0A6M2B5Z3</accession>
<feature type="transmembrane region" description="Helical" evidence="5">
    <location>
        <begin position="21"/>
        <end position="43"/>
    </location>
</feature>
<dbReference type="GO" id="GO:0016020">
    <property type="term" value="C:membrane"/>
    <property type="evidence" value="ECO:0007669"/>
    <property type="project" value="UniProtKB-SubCell"/>
</dbReference>
<evidence type="ECO:0000256" key="4">
    <source>
        <dbReference type="ARBA" id="ARBA00023136"/>
    </source>
</evidence>
<evidence type="ECO:0000256" key="1">
    <source>
        <dbReference type="ARBA" id="ARBA00004141"/>
    </source>
</evidence>
<keyword evidence="8" id="KW-1185">Reference proteome</keyword>